<protein>
    <submittedName>
        <fullName evidence="2">Uncharacterized protein</fullName>
    </submittedName>
</protein>
<evidence type="ECO:0000256" key="1">
    <source>
        <dbReference type="SAM" id="Phobius"/>
    </source>
</evidence>
<keyword evidence="1" id="KW-1133">Transmembrane helix</keyword>
<feature type="transmembrane region" description="Helical" evidence="1">
    <location>
        <begin position="6"/>
        <end position="27"/>
    </location>
</feature>
<sequence length="40" mass="4525">MQNEFLFYSAILLIGLAVSCGLMCFVIHLTNQYADLNEND</sequence>
<evidence type="ECO:0000313" key="2">
    <source>
        <dbReference type="EMBL" id="DAF97437.1"/>
    </source>
</evidence>
<organism evidence="2">
    <name type="scientific">Myoviridae sp. ctijX18</name>
    <dbReference type="NCBI Taxonomy" id="2825154"/>
    <lineage>
        <taxon>Viruses</taxon>
        <taxon>Duplodnaviria</taxon>
        <taxon>Heunggongvirae</taxon>
        <taxon>Uroviricota</taxon>
        <taxon>Caudoviricetes</taxon>
    </lineage>
</organism>
<accession>A0A8S5USI4</accession>
<reference evidence="2" key="1">
    <citation type="journal article" date="2021" name="Proc. Natl. Acad. Sci. U.S.A.">
        <title>A Catalog of Tens of Thousands of Viruses from Human Metagenomes Reveals Hidden Associations with Chronic Diseases.</title>
        <authorList>
            <person name="Tisza M.J."/>
            <person name="Buck C.B."/>
        </authorList>
    </citation>
    <scope>NUCLEOTIDE SEQUENCE</scope>
    <source>
        <strain evidence="2">CtijX18</strain>
    </source>
</reference>
<dbReference type="EMBL" id="BK016133">
    <property type="protein sequence ID" value="DAF97437.1"/>
    <property type="molecule type" value="Genomic_DNA"/>
</dbReference>
<keyword evidence="1" id="KW-0812">Transmembrane</keyword>
<keyword evidence="1" id="KW-0472">Membrane</keyword>
<name>A0A8S5USI4_9CAUD</name>
<proteinExistence type="predicted"/>